<dbReference type="Gene3D" id="3.90.1300.10">
    <property type="entry name" value="Amidase signature (AS) domain"/>
    <property type="match status" value="2"/>
</dbReference>
<keyword evidence="5" id="KW-1185">Reference proteome</keyword>
<proteinExistence type="inferred from homology"/>
<dbReference type="InterPro" id="IPR023631">
    <property type="entry name" value="Amidase_dom"/>
</dbReference>
<evidence type="ECO:0000259" key="3">
    <source>
        <dbReference type="Pfam" id="PF01425"/>
    </source>
</evidence>
<dbReference type="SUPFAM" id="SSF75304">
    <property type="entry name" value="Amidase signature (AS) enzymes"/>
    <property type="match status" value="1"/>
</dbReference>
<evidence type="ECO:0000313" key="4">
    <source>
        <dbReference type="EMBL" id="KAJ8301893.1"/>
    </source>
</evidence>
<comment type="caution">
    <text evidence="4">The sequence shown here is derived from an EMBL/GenBank/DDBJ whole genome shotgun (WGS) entry which is preliminary data.</text>
</comment>
<dbReference type="InterPro" id="IPR036928">
    <property type="entry name" value="AS_sf"/>
</dbReference>
<feature type="domain" description="Amidase" evidence="3">
    <location>
        <begin position="91"/>
        <end position="254"/>
    </location>
</feature>
<dbReference type="Proteomes" id="UP001217089">
    <property type="component" value="Unassembled WGS sequence"/>
</dbReference>
<dbReference type="PANTHER" id="PTHR11895:SF170">
    <property type="entry name" value="AMIDASE"/>
    <property type="match status" value="1"/>
</dbReference>
<dbReference type="InterPro" id="IPR000120">
    <property type="entry name" value="Amidase"/>
</dbReference>
<accession>A0ABQ9E981</accession>
<dbReference type="EMBL" id="JARBDR010000918">
    <property type="protein sequence ID" value="KAJ8301893.1"/>
    <property type="molecule type" value="Genomic_DNA"/>
</dbReference>
<evidence type="ECO:0000256" key="1">
    <source>
        <dbReference type="ARBA" id="ARBA00009199"/>
    </source>
</evidence>
<dbReference type="PROSITE" id="PS00571">
    <property type="entry name" value="AMIDASES"/>
    <property type="match status" value="1"/>
</dbReference>
<evidence type="ECO:0000313" key="5">
    <source>
        <dbReference type="Proteomes" id="UP001217089"/>
    </source>
</evidence>
<dbReference type="PANTHER" id="PTHR11895">
    <property type="entry name" value="TRANSAMIDASE"/>
    <property type="match status" value="1"/>
</dbReference>
<feature type="domain" description="Amidase" evidence="3">
    <location>
        <begin position="257"/>
        <end position="453"/>
    </location>
</feature>
<comment type="similarity">
    <text evidence="1">Belongs to the amidase family.</text>
</comment>
<evidence type="ECO:0000256" key="2">
    <source>
        <dbReference type="SAM" id="MobiDB-lite"/>
    </source>
</evidence>
<feature type="region of interest" description="Disordered" evidence="2">
    <location>
        <begin position="161"/>
        <end position="184"/>
    </location>
</feature>
<dbReference type="InterPro" id="IPR020556">
    <property type="entry name" value="Amidase_CS"/>
</dbReference>
<protein>
    <recommendedName>
        <fullName evidence="3">Amidase domain-containing protein</fullName>
    </recommendedName>
</protein>
<organism evidence="4 5">
    <name type="scientific">Tegillarca granosa</name>
    <name type="common">Malaysian cockle</name>
    <name type="synonym">Anadara granosa</name>
    <dbReference type="NCBI Taxonomy" id="220873"/>
    <lineage>
        <taxon>Eukaryota</taxon>
        <taxon>Metazoa</taxon>
        <taxon>Spiralia</taxon>
        <taxon>Lophotrochozoa</taxon>
        <taxon>Mollusca</taxon>
        <taxon>Bivalvia</taxon>
        <taxon>Autobranchia</taxon>
        <taxon>Pteriomorphia</taxon>
        <taxon>Arcoida</taxon>
        <taxon>Arcoidea</taxon>
        <taxon>Arcidae</taxon>
        <taxon>Tegillarca</taxon>
    </lineage>
</organism>
<sequence length="466" mass="51106">MAAKEKPAELYKSPAVLLPPLTELEEISNDLGFKLTTEELQLFQEEYKSTLDKYQRVNELVAPQLPVKYPRCSGKREEKDDSWYWRCDIQGAPSGKLAGKTVGIKDNIAVAGVPMMNGSKLLEGYTPEFDATVITRILDAGGRIIGKTVCEDLCFSGNSWTSSSGPVKNPFHPRKTTGGSSSGSASLLARNEVDLALGGDQGGSIRIPACWCGVVGLKPTYGLVPYTGIIPIEMTLDHVGPMARTVTDCALLLEIENNIKGKKIGLLMEGFTGVEEDVAYQVRAAANRLKEAGAIVKEISVPMHEDGNGNNWKGHYPLSMQEALARGYNLRPQDFSITVKLASVFSEYMKRNYQNKFYAKCQNLGSMLTQAYDEALQECNVLVMPTLPQKPLDLPTTKHGLLEIFNLSFCMLKNTAPFDVTGHPALTINTGFLEGFPVGMMVVGRMFDEATVLQVARSYEKIRDGK</sequence>
<gene>
    <name evidence="4" type="ORF">KUTeg_020880</name>
</gene>
<name>A0ABQ9E981_TEGGR</name>
<reference evidence="4 5" key="1">
    <citation type="submission" date="2022-12" db="EMBL/GenBank/DDBJ databases">
        <title>Chromosome-level genome of Tegillarca granosa.</title>
        <authorList>
            <person name="Kim J."/>
        </authorList>
    </citation>
    <scope>NUCLEOTIDE SEQUENCE [LARGE SCALE GENOMIC DNA]</scope>
    <source>
        <strain evidence="4">Teg-2019</strain>
        <tissue evidence="4">Adductor muscle</tissue>
    </source>
</reference>
<dbReference type="Pfam" id="PF01425">
    <property type="entry name" value="Amidase"/>
    <property type="match status" value="2"/>
</dbReference>